<organism evidence="1">
    <name type="scientific">Ailuropoda melanoleuca</name>
    <name type="common">Giant panda</name>
    <dbReference type="NCBI Taxonomy" id="9646"/>
    <lineage>
        <taxon>Eukaryota</taxon>
        <taxon>Metazoa</taxon>
        <taxon>Chordata</taxon>
        <taxon>Craniata</taxon>
        <taxon>Vertebrata</taxon>
        <taxon>Euteleostomi</taxon>
        <taxon>Mammalia</taxon>
        <taxon>Eutheria</taxon>
        <taxon>Laurasiatheria</taxon>
        <taxon>Carnivora</taxon>
        <taxon>Caniformia</taxon>
        <taxon>Ursidae</taxon>
        <taxon>Ailuropoda</taxon>
    </lineage>
</organism>
<sequence length="35" mass="3733">VFEQTTGLVGLAVCETPHEVRAASFLTSQGRLDPC</sequence>
<evidence type="ECO:0000313" key="1">
    <source>
        <dbReference type="EMBL" id="EFB27123.1"/>
    </source>
</evidence>
<gene>
    <name evidence="1" type="ORF">PANDA_007642</name>
</gene>
<dbReference type="EMBL" id="GL192642">
    <property type="protein sequence ID" value="EFB27123.1"/>
    <property type="molecule type" value="Genomic_DNA"/>
</dbReference>
<feature type="non-terminal residue" evidence="1">
    <location>
        <position position="35"/>
    </location>
</feature>
<accession>D2HAY6</accession>
<dbReference type="AlphaFoldDB" id="D2HAY6"/>
<name>D2HAY6_AILME</name>
<protein>
    <submittedName>
        <fullName evidence="1">Uncharacterized protein</fullName>
    </submittedName>
</protein>
<feature type="non-terminal residue" evidence="1">
    <location>
        <position position="1"/>
    </location>
</feature>
<dbReference type="InParanoid" id="D2HAY6"/>
<reference evidence="1" key="1">
    <citation type="journal article" date="2010" name="Nature">
        <title>The sequence and de novo assembly of the giant panda genome.</title>
        <authorList>
            <person name="Li R."/>
            <person name="Fan W."/>
            <person name="Tian G."/>
            <person name="Zhu H."/>
            <person name="He L."/>
            <person name="Cai J."/>
            <person name="Huang Q."/>
            <person name="Cai Q."/>
            <person name="Li B."/>
            <person name="Bai Y."/>
            <person name="Zhang Z."/>
            <person name="Zhang Y."/>
            <person name="Wang W."/>
            <person name="Li J."/>
            <person name="Wei F."/>
            <person name="Li H."/>
            <person name="Jian M."/>
            <person name="Li J."/>
            <person name="Zhang Z."/>
            <person name="Nielsen R."/>
            <person name="Li D."/>
            <person name="Gu W."/>
            <person name="Yang Z."/>
            <person name="Xuan Z."/>
            <person name="Ryder O.A."/>
            <person name="Leung F.C."/>
            <person name="Zhou Y."/>
            <person name="Cao J."/>
            <person name="Sun X."/>
            <person name="Fu Y."/>
            <person name="Fang X."/>
            <person name="Guo X."/>
            <person name="Wang B."/>
            <person name="Hou R."/>
            <person name="Shen F."/>
            <person name="Mu B."/>
            <person name="Ni P."/>
            <person name="Lin R."/>
            <person name="Qian W."/>
            <person name="Wang G."/>
            <person name="Yu C."/>
            <person name="Nie W."/>
            <person name="Wang J."/>
            <person name="Wu Z."/>
            <person name="Liang H."/>
            <person name="Min J."/>
            <person name="Wu Q."/>
            <person name="Cheng S."/>
            <person name="Ruan J."/>
            <person name="Wang M."/>
            <person name="Shi Z."/>
            <person name="Wen M."/>
            <person name="Liu B."/>
            <person name="Ren X."/>
            <person name="Zheng H."/>
            <person name="Dong D."/>
            <person name="Cook K."/>
            <person name="Shan G."/>
            <person name="Zhang H."/>
            <person name="Kosiol C."/>
            <person name="Xie X."/>
            <person name="Lu Z."/>
            <person name="Zheng H."/>
            <person name="Li Y."/>
            <person name="Steiner C.C."/>
            <person name="Lam T.T."/>
            <person name="Lin S."/>
            <person name="Zhang Q."/>
            <person name="Li G."/>
            <person name="Tian J."/>
            <person name="Gong T."/>
            <person name="Liu H."/>
            <person name="Zhang D."/>
            <person name="Fang L."/>
            <person name="Ye C."/>
            <person name="Zhang J."/>
            <person name="Hu W."/>
            <person name="Xu A."/>
            <person name="Ren Y."/>
            <person name="Zhang G."/>
            <person name="Bruford M.W."/>
            <person name="Li Q."/>
            <person name="Ma L."/>
            <person name="Guo Y."/>
            <person name="An N."/>
            <person name="Hu Y."/>
            <person name="Zheng Y."/>
            <person name="Shi Y."/>
            <person name="Li Z."/>
            <person name="Liu Q."/>
            <person name="Chen Y."/>
            <person name="Zhao J."/>
            <person name="Qu N."/>
            <person name="Zhao S."/>
            <person name="Tian F."/>
            <person name="Wang X."/>
            <person name="Wang H."/>
            <person name="Xu L."/>
            <person name="Liu X."/>
            <person name="Vinar T."/>
            <person name="Wang Y."/>
            <person name="Lam T.W."/>
            <person name="Yiu S.M."/>
            <person name="Liu S."/>
            <person name="Zhang H."/>
            <person name="Li D."/>
            <person name="Huang Y."/>
            <person name="Wang X."/>
            <person name="Yang G."/>
            <person name="Jiang Z."/>
            <person name="Wang J."/>
            <person name="Qin N."/>
            <person name="Li L."/>
            <person name="Li J."/>
            <person name="Bolund L."/>
            <person name="Kristiansen K."/>
            <person name="Wong G.K."/>
            <person name="Olson M."/>
            <person name="Zhang X."/>
            <person name="Li S."/>
            <person name="Yang H."/>
            <person name="Wang J."/>
            <person name="Wang J."/>
        </authorList>
    </citation>
    <scope>NUCLEOTIDE SEQUENCE [LARGE SCALE GENOMIC DNA]</scope>
</reference>
<proteinExistence type="predicted"/>